<sequence>MPLKTKLQSSYNCVLACAYNVLMHHVKVSFPFACLCLTPKFFKLEHLPHEPLLLSEHPEQAMVRLLSRIGAEAVYPDIGSPDHASAYADTYLAQHAVLPFFINLRYSALDPAPIDNDYWNMQLLLGRDASSGQFLAFDTFHGKDYPLDAERFRLMIDTPFNYRTREGFAPFLTIVVHDPEESRSELARMTMLASLAEAAADYPLESNLEAGHSYVTLLRKLYLHDDGRNLHNEIYKIIGFQRILIKQREQIGDFAEMVGYPNAQRFDELAKAWDAFSYGIAMAISRHERDSFDRLSDEWEALIRREHRQVSELEKWLKPSRG</sequence>
<evidence type="ECO:0000313" key="2">
    <source>
        <dbReference type="Proteomes" id="UP000677918"/>
    </source>
</evidence>
<dbReference type="Proteomes" id="UP000677918">
    <property type="component" value="Unassembled WGS sequence"/>
</dbReference>
<name>A0A8J4H3L6_9BACL</name>
<dbReference type="AlphaFoldDB" id="A0A8J4H3L6"/>
<evidence type="ECO:0000313" key="1">
    <source>
        <dbReference type="EMBL" id="GIQ68862.1"/>
    </source>
</evidence>
<dbReference type="EMBL" id="BOVK01000020">
    <property type="protein sequence ID" value="GIQ68862.1"/>
    <property type="molecule type" value="Genomic_DNA"/>
</dbReference>
<organism evidence="1 2">
    <name type="scientific">Xylanibacillus composti</name>
    <dbReference type="NCBI Taxonomy" id="1572762"/>
    <lineage>
        <taxon>Bacteria</taxon>
        <taxon>Bacillati</taxon>
        <taxon>Bacillota</taxon>
        <taxon>Bacilli</taxon>
        <taxon>Bacillales</taxon>
        <taxon>Paenibacillaceae</taxon>
        <taxon>Xylanibacillus</taxon>
    </lineage>
</organism>
<proteinExistence type="predicted"/>
<reference evidence="1" key="1">
    <citation type="submission" date="2021-04" db="EMBL/GenBank/DDBJ databases">
        <title>Draft genome sequence of Xylanibacillus composti strain K13.</title>
        <authorList>
            <person name="Uke A."/>
            <person name="Chhe C."/>
            <person name="Baramee S."/>
            <person name="Kosugi A."/>
        </authorList>
    </citation>
    <scope>NUCLEOTIDE SEQUENCE</scope>
    <source>
        <strain evidence="1">K13</strain>
    </source>
</reference>
<comment type="caution">
    <text evidence="1">The sequence shown here is derived from an EMBL/GenBank/DDBJ whole genome shotgun (WGS) entry which is preliminary data.</text>
</comment>
<keyword evidence="2" id="KW-1185">Reference proteome</keyword>
<accession>A0A8J4H3L6</accession>
<protein>
    <submittedName>
        <fullName evidence="1">Uncharacterized protein</fullName>
    </submittedName>
</protein>
<gene>
    <name evidence="1" type="ORF">XYCOK13_16860</name>
</gene>